<evidence type="ECO:0000313" key="2">
    <source>
        <dbReference type="Proteomes" id="UP000586722"/>
    </source>
</evidence>
<evidence type="ECO:0000313" key="1">
    <source>
        <dbReference type="EMBL" id="NBN80387.1"/>
    </source>
</evidence>
<name>A0A7X5JAC6_9HYPH</name>
<comment type="caution">
    <text evidence="1">The sequence shown here is derived from an EMBL/GenBank/DDBJ whole genome shotgun (WGS) entry which is preliminary data.</text>
</comment>
<organism evidence="1 2">
    <name type="scientific">Pannonibacter tanglangensis</name>
    <dbReference type="NCBI Taxonomy" id="2750084"/>
    <lineage>
        <taxon>Bacteria</taxon>
        <taxon>Pseudomonadati</taxon>
        <taxon>Pseudomonadota</taxon>
        <taxon>Alphaproteobacteria</taxon>
        <taxon>Hyphomicrobiales</taxon>
        <taxon>Stappiaceae</taxon>
        <taxon>Pannonibacter</taxon>
    </lineage>
</organism>
<accession>A0A7X5JAC6</accession>
<dbReference type="EMBL" id="JAABLQ010000004">
    <property type="protein sequence ID" value="NBN80387.1"/>
    <property type="molecule type" value="Genomic_DNA"/>
</dbReference>
<sequence length="324" mass="34281">MLPGNLGQHVIGCRHLRGSRRAGAYQKRIPAPAGRTAGLRGGRVLSRMMKAGWRTAIPAVAAMLPVLFGGSAAVASSTKIGGLYDITVAGLTVGRGTMSLVLQGNAYSAKVGIEPAGIGSVFSTGQGGAEASGWLVGSKVVPSKYTMTSKAASRDFYVSLLQGSGSIRNFEATPPFKPVPDRVEVTRKHRQNAMDPLSAALMPVSSGKEGLGPAACKRKLPVFDGWTRFDIQLSYKETREVSGRGYDGPVVVCSAKWIPVAGHRPGREQVQQMASADIETWLAPMGRDDVLIPYRISIPTKSGQLVVEASKLRLNGEGTDHAAR</sequence>
<protein>
    <submittedName>
        <fullName evidence="1">DUF3108 domain-containing protein</fullName>
    </submittedName>
</protein>
<dbReference type="Proteomes" id="UP000586722">
    <property type="component" value="Unassembled WGS sequence"/>
</dbReference>
<reference evidence="1 2" key="1">
    <citation type="submission" date="2020-01" db="EMBL/GenBank/DDBJ databases">
        <authorList>
            <person name="Peng S.Y."/>
            <person name="Li J."/>
            <person name="Wang M."/>
            <person name="Wang L."/>
            <person name="Wang C.Q."/>
            <person name="Wang J.R."/>
        </authorList>
    </citation>
    <scope>NUCLEOTIDE SEQUENCE [LARGE SCALE GENOMIC DNA]</scope>
    <source>
        <strain evidence="1 2">XCT-53</strain>
    </source>
</reference>
<keyword evidence="2" id="KW-1185">Reference proteome</keyword>
<dbReference type="InterPro" id="IPR021457">
    <property type="entry name" value="DUF3108"/>
</dbReference>
<dbReference type="AlphaFoldDB" id="A0A7X5JAC6"/>
<dbReference type="Pfam" id="PF11306">
    <property type="entry name" value="DUF3108"/>
    <property type="match status" value="1"/>
</dbReference>
<proteinExistence type="predicted"/>
<gene>
    <name evidence="1" type="ORF">GWI72_19085</name>
</gene>